<dbReference type="SUPFAM" id="SSF53613">
    <property type="entry name" value="Ribokinase-like"/>
    <property type="match status" value="1"/>
</dbReference>
<proteinExistence type="predicted"/>
<dbReference type="Pfam" id="PF00294">
    <property type="entry name" value="PfkB"/>
    <property type="match status" value="1"/>
</dbReference>
<dbReference type="EMBL" id="JAOCZP010000011">
    <property type="protein sequence ID" value="MCT7378165.1"/>
    <property type="molecule type" value="Genomic_DNA"/>
</dbReference>
<evidence type="ECO:0000256" key="2">
    <source>
        <dbReference type="ARBA" id="ARBA00022777"/>
    </source>
</evidence>
<reference evidence="4 5" key="1">
    <citation type="submission" date="2022-09" db="EMBL/GenBank/DDBJ databases">
        <title>Chelativorans salina sp. nov., a novel slightly halophilic bacterium isolated from a saline lake sediment enrichment.</title>
        <authorList>
            <person name="Gao L."/>
            <person name="Fang B.-Z."/>
            <person name="Li W.-J."/>
        </authorList>
    </citation>
    <scope>NUCLEOTIDE SEQUENCE [LARGE SCALE GENOMIC DNA]</scope>
    <source>
        <strain evidence="4 5">EGI FJ00035</strain>
    </source>
</reference>
<dbReference type="GO" id="GO:0016301">
    <property type="term" value="F:kinase activity"/>
    <property type="evidence" value="ECO:0007669"/>
    <property type="project" value="UniProtKB-KW"/>
</dbReference>
<dbReference type="RefSeq" id="WP_260906990.1">
    <property type="nucleotide sequence ID" value="NZ_JAOCZP010000011.1"/>
</dbReference>
<name>A0ABT2LUF8_9HYPH</name>
<dbReference type="PANTHER" id="PTHR10584">
    <property type="entry name" value="SUGAR KINASE"/>
    <property type="match status" value="1"/>
</dbReference>
<dbReference type="PANTHER" id="PTHR10584:SF166">
    <property type="entry name" value="RIBOKINASE"/>
    <property type="match status" value="1"/>
</dbReference>
<dbReference type="Proteomes" id="UP001320831">
    <property type="component" value="Unassembled WGS sequence"/>
</dbReference>
<organism evidence="4 5">
    <name type="scientific">Chelativorans salis</name>
    <dbReference type="NCBI Taxonomy" id="2978478"/>
    <lineage>
        <taxon>Bacteria</taxon>
        <taxon>Pseudomonadati</taxon>
        <taxon>Pseudomonadota</taxon>
        <taxon>Alphaproteobacteria</taxon>
        <taxon>Hyphomicrobiales</taxon>
        <taxon>Phyllobacteriaceae</taxon>
        <taxon>Chelativorans</taxon>
    </lineage>
</organism>
<dbReference type="InterPro" id="IPR011611">
    <property type="entry name" value="PfkB_dom"/>
</dbReference>
<evidence type="ECO:0000259" key="3">
    <source>
        <dbReference type="Pfam" id="PF00294"/>
    </source>
</evidence>
<feature type="domain" description="Carbohydrate kinase PfkB" evidence="3">
    <location>
        <begin position="15"/>
        <end position="321"/>
    </location>
</feature>
<comment type="caution">
    <text evidence="4">The sequence shown here is derived from an EMBL/GenBank/DDBJ whole genome shotgun (WGS) entry which is preliminary data.</text>
</comment>
<evidence type="ECO:0000313" key="5">
    <source>
        <dbReference type="Proteomes" id="UP001320831"/>
    </source>
</evidence>
<protein>
    <submittedName>
        <fullName evidence="4">Carbohydrate kinase family protein</fullName>
    </submittedName>
</protein>
<keyword evidence="1" id="KW-0808">Transferase</keyword>
<dbReference type="Gene3D" id="3.40.1190.20">
    <property type="match status" value="1"/>
</dbReference>
<keyword evidence="2 4" id="KW-0418">Kinase</keyword>
<evidence type="ECO:0000313" key="4">
    <source>
        <dbReference type="EMBL" id="MCT7378165.1"/>
    </source>
</evidence>
<gene>
    <name evidence="4" type="ORF">N5A92_24430</name>
</gene>
<evidence type="ECO:0000256" key="1">
    <source>
        <dbReference type="ARBA" id="ARBA00022679"/>
    </source>
</evidence>
<accession>A0ABT2LUF8</accession>
<sequence>MGGRSGIVTGGTWCADHNKIVEHWPGEDEVVEILTEEVRGGGSGCNLAIDLKRLDPDFPVSTIGLVGDDGDGGLLLAEARDAGIECSRLKVVPGARTNYTDAFTSKRSGRRTHLFHAGTSALLTPDHFDFSGIEARLLHLGLPGIHEQLDAPWSGEANGWVSVLRKARAAGIKTNLELCSIPAERLAGLVRPCLPYLDSLIVNDFEIAAIAGQAKAHDGDTDIEACLDAARTVLSQGAMTMVAVHFPKGAVLVTRDGDELRRPSVAVPVDAVVGANGAGDAFAAGLLYAHHEDWPLEKALVLAHATAASSLRGVGTTDAVESWRATLALADRWGWRERI</sequence>
<keyword evidence="5" id="KW-1185">Reference proteome</keyword>
<dbReference type="InterPro" id="IPR029056">
    <property type="entry name" value="Ribokinase-like"/>
</dbReference>